<feature type="DNA-binding region" description="H-T-H motif" evidence="4">
    <location>
        <begin position="40"/>
        <end position="59"/>
    </location>
</feature>
<reference evidence="6 7" key="1">
    <citation type="submission" date="2013-03" db="EMBL/GenBank/DDBJ databases">
        <title>Salinisphaera dokdonensis CL-ES53 Genome Sequencing.</title>
        <authorList>
            <person name="Li C."/>
            <person name="Lai Q."/>
            <person name="Shao Z."/>
        </authorList>
    </citation>
    <scope>NUCLEOTIDE SEQUENCE [LARGE SCALE GENOMIC DNA]</scope>
    <source>
        <strain evidence="6 7">CL-ES53</strain>
    </source>
</reference>
<dbReference type="Proteomes" id="UP001460888">
    <property type="component" value="Unassembled WGS sequence"/>
</dbReference>
<evidence type="ECO:0000313" key="6">
    <source>
        <dbReference type="EMBL" id="MES1929679.1"/>
    </source>
</evidence>
<dbReference type="PROSITE" id="PS50977">
    <property type="entry name" value="HTH_TETR_2"/>
    <property type="match status" value="1"/>
</dbReference>
<keyword evidence="2 4" id="KW-0238">DNA-binding</keyword>
<gene>
    <name evidence="6" type="ORF">SADO_10494</name>
</gene>
<dbReference type="EMBL" id="APND01000003">
    <property type="protein sequence ID" value="MES1929679.1"/>
    <property type="molecule type" value="Genomic_DNA"/>
</dbReference>
<keyword evidence="7" id="KW-1185">Reference proteome</keyword>
<name>A0ABV2B2P7_9GAMM</name>
<sequence length="204" mass="23476">MSDPTKTYRPATTAATAAARERIESAALDLFAERPFHEVRLDEIARAARASLQTIYRHYGDKQALLDACVLNWANALAARMTDHLVGIETYKDRLRKVFWVVLDFFEQHPKVARMILGSVYPGAMRYDVTDEQRRLTNLFMEVLAEGRERGILNDQVSEAILLDYFYGVLARLIQMQNLRQQEPSLTDQVNVLFEMLWRAIAKP</sequence>
<dbReference type="Gene3D" id="1.10.357.10">
    <property type="entry name" value="Tetracycline Repressor, domain 2"/>
    <property type="match status" value="1"/>
</dbReference>
<dbReference type="PRINTS" id="PR00455">
    <property type="entry name" value="HTHTETR"/>
</dbReference>
<evidence type="ECO:0000256" key="4">
    <source>
        <dbReference type="PROSITE-ProRule" id="PRU00335"/>
    </source>
</evidence>
<organism evidence="6 7">
    <name type="scientific">Salinisphaera dokdonensis CL-ES53</name>
    <dbReference type="NCBI Taxonomy" id="1304272"/>
    <lineage>
        <taxon>Bacteria</taxon>
        <taxon>Pseudomonadati</taxon>
        <taxon>Pseudomonadota</taxon>
        <taxon>Gammaproteobacteria</taxon>
        <taxon>Salinisphaerales</taxon>
        <taxon>Salinisphaeraceae</taxon>
        <taxon>Salinisphaera</taxon>
    </lineage>
</organism>
<evidence type="ECO:0000256" key="2">
    <source>
        <dbReference type="ARBA" id="ARBA00023125"/>
    </source>
</evidence>
<feature type="domain" description="HTH tetR-type" evidence="5">
    <location>
        <begin position="17"/>
        <end position="77"/>
    </location>
</feature>
<proteinExistence type="predicted"/>
<dbReference type="PANTHER" id="PTHR30055">
    <property type="entry name" value="HTH-TYPE TRANSCRIPTIONAL REGULATOR RUTR"/>
    <property type="match status" value="1"/>
</dbReference>
<evidence type="ECO:0000259" key="5">
    <source>
        <dbReference type="PROSITE" id="PS50977"/>
    </source>
</evidence>
<evidence type="ECO:0000256" key="3">
    <source>
        <dbReference type="ARBA" id="ARBA00023163"/>
    </source>
</evidence>
<dbReference type="InterPro" id="IPR001647">
    <property type="entry name" value="HTH_TetR"/>
</dbReference>
<dbReference type="Pfam" id="PF00440">
    <property type="entry name" value="TetR_N"/>
    <property type="match status" value="1"/>
</dbReference>
<comment type="caution">
    <text evidence="6">The sequence shown here is derived from an EMBL/GenBank/DDBJ whole genome shotgun (WGS) entry which is preliminary data.</text>
</comment>
<accession>A0ABV2B2P7</accession>
<dbReference type="RefSeq" id="WP_353111184.1">
    <property type="nucleotide sequence ID" value="NZ_APND01000003.1"/>
</dbReference>
<keyword evidence="3" id="KW-0804">Transcription</keyword>
<dbReference type="PANTHER" id="PTHR30055:SF238">
    <property type="entry name" value="MYCOFACTOCIN BIOSYNTHESIS TRANSCRIPTIONAL REGULATOR MFTR-RELATED"/>
    <property type="match status" value="1"/>
</dbReference>
<evidence type="ECO:0000256" key="1">
    <source>
        <dbReference type="ARBA" id="ARBA00023015"/>
    </source>
</evidence>
<dbReference type="InterPro" id="IPR009057">
    <property type="entry name" value="Homeodomain-like_sf"/>
</dbReference>
<dbReference type="InterPro" id="IPR050109">
    <property type="entry name" value="HTH-type_TetR-like_transc_reg"/>
</dbReference>
<dbReference type="SUPFAM" id="SSF48498">
    <property type="entry name" value="Tetracyclin repressor-like, C-terminal domain"/>
    <property type="match status" value="1"/>
</dbReference>
<protein>
    <submittedName>
        <fullName evidence="6">TetR family transcriptional regulator</fullName>
    </submittedName>
</protein>
<keyword evidence="1" id="KW-0805">Transcription regulation</keyword>
<dbReference type="SUPFAM" id="SSF46689">
    <property type="entry name" value="Homeodomain-like"/>
    <property type="match status" value="1"/>
</dbReference>
<dbReference type="InterPro" id="IPR036271">
    <property type="entry name" value="Tet_transcr_reg_TetR-rel_C_sf"/>
</dbReference>
<evidence type="ECO:0000313" key="7">
    <source>
        <dbReference type="Proteomes" id="UP001460888"/>
    </source>
</evidence>